<comment type="caution">
    <text evidence="8">The sequence shown here is derived from an EMBL/GenBank/DDBJ whole genome shotgun (WGS) entry which is preliminary data.</text>
</comment>
<dbReference type="PROSITE" id="PS50109">
    <property type="entry name" value="HIS_KIN"/>
    <property type="match status" value="1"/>
</dbReference>
<sequence length="380" mass="43339">MSKSPNTGFFSFLSKSEVESPKEKQDSFYYEQVAKVAEAGGWSINFIEKKTWFDKQLQDILETPENYRPSLKHGLHFFDMEFHGLVIKTFQQLGEGEAEFDGILKMVTYTNKPFWAHCIAKPIKNSRGRVTGIKGIMININEKKERELMLQKSIEVVEANNSRLFTFANYVSHNIKSHVNNLELTSQLVDTNKLPQDQKELFANYKEIAASLNRTVSRLKEVVSIQNKAADPLVSISLEEAFDRSKEELRPLIELEEAYLYSDFSETPVIKYNPEFLHNIFCTLIKNGILNKSPDRKPEIKAYCLENKKKLSLIIEDNGKGYDLQGNTDKIFQMSSNETSNSDTSQNVGLFIVKNEVEALGGKIDVTSKPGYGTKFIIML</sequence>
<dbReference type="InterPro" id="IPR035965">
    <property type="entry name" value="PAS-like_dom_sf"/>
</dbReference>
<dbReference type="Proteomes" id="UP000229433">
    <property type="component" value="Unassembled WGS sequence"/>
</dbReference>
<dbReference type="InterPro" id="IPR004358">
    <property type="entry name" value="Sig_transdc_His_kin-like_C"/>
</dbReference>
<dbReference type="Gene3D" id="3.30.450.20">
    <property type="entry name" value="PAS domain"/>
    <property type="match status" value="1"/>
</dbReference>
<evidence type="ECO:0000256" key="5">
    <source>
        <dbReference type="ARBA" id="ARBA00022777"/>
    </source>
</evidence>
<evidence type="ECO:0000313" key="9">
    <source>
        <dbReference type="Proteomes" id="UP000229433"/>
    </source>
</evidence>
<evidence type="ECO:0000259" key="7">
    <source>
        <dbReference type="PROSITE" id="PS50113"/>
    </source>
</evidence>
<dbReference type="EC" id="2.7.13.3" evidence="2"/>
<feature type="domain" description="Histidine kinase" evidence="6">
    <location>
        <begin position="170"/>
        <end position="380"/>
    </location>
</feature>
<evidence type="ECO:0000259" key="6">
    <source>
        <dbReference type="PROSITE" id="PS50109"/>
    </source>
</evidence>
<dbReference type="InterPro" id="IPR003594">
    <property type="entry name" value="HATPase_dom"/>
</dbReference>
<dbReference type="PANTHER" id="PTHR43304">
    <property type="entry name" value="PHYTOCHROME-LIKE PROTEIN CPH1"/>
    <property type="match status" value="1"/>
</dbReference>
<protein>
    <recommendedName>
        <fullName evidence="2">histidine kinase</fullName>
        <ecNumber evidence="2">2.7.13.3</ecNumber>
    </recommendedName>
</protein>
<gene>
    <name evidence="8" type="ORF">CJ305_06955</name>
</gene>
<keyword evidence="5" id="KW-0418">Kinase</keyword>
<dbReference type="AlphaFoldDB" id="A0A2G1VTE8"/>
<proteinExistence type="predicted"/>
<feature type="domain" description="PAC" evidence="7">
    <location>
        <begin position="100"/>
        <end position="152"/>
    </location>
</feature>
<dbReference type="Gene3D" id="3.30.565.10">
    <property type="entry name" value="Histidine kinase-like ATPase, C-terminal domain"/>
    <property type="match status" value="1"/>
</dbReference>
<keyword evidence="4" id="KW-0808">Transferase</keyword>
<dbReference type="SUPFAM" id="SSF55874">
    <property type="entry name" value="ATPase domain of HSP90 chaperone/DNA topoisomerase II/histidine kinase"/>
    <property type="match status" value="1"/>
</dbReference>
<evidence type="ECO:0000256" key="3">
    <source>
        <dbReference type="ARBA" id="ARBA00022553"/>
    </source>
</evidence>
<dbReference type="InterPro" id="IPR005467">
    <property type="entry name" value="His_kinase_dom"/>
</dbReference>
<comment type="catalytic activity">
    <reaction evidence="1">
        <text>ATP + protein L-histidine = ADP + protein N-phospho-L-histidine.</text>
        <dbReference type="EC" id="2.7.13.3"/>
    </reaction>
</comment>
<dbReference type="PANTHER" id="PTHR43304:SF1">
    <property type="entry name" value="PAC DOMAIN-CONTAINING PROTEIN"/>
    <property type="match status" value="1"/>
</dbReference>
<evidence type="ECO:0000256" key="4">
    <source>
        <dbReference type="ARBA" id="ARBA00022679"/>
    </source>
</evidence>
<dbReference type="InterPro" id="IPR036890">
    <property type="entry name" value="HATPase_C_sf"/>
</dbReference>
<organism evidence="8 9">
    <name type="scientific">Leeuwenhoekiella nanhaiensis</name>
    <dbReference type="NCBI Taxonomy" id="1655491"/>
    <lineage>
        <taxon>Bacteria</taxon>
        <taxon>Pseudomonadati</taxon>
        <taxon>Bacteroidota</taxon>
        <taxon>Flavobacteriia</taxon>
        <taxon>Flavobacteriales</taxon>
        <taxon>Flavobacteriaceae</taxon>
        <taxon>Leeuwenhoekiella</taxon>
    </lineage>
</organism>
<dbReference type="InterPro" id="IPR000700">
    <property type="entry name" value="PAS-assoc_C"/>
</dbReference>
<reference evidence="8 9" key="1">
    <citation type="submission" date="2017-08" db="EMBL/GenBank/DDBJ databases">
        <title>The whole genome shortgun sequences of strain Leeuwenhoekiella nanhaiensis G18 from the South China Sea.</title>
        <authorList>
            <person name="Liu Q."/>
        </authorList>
    </citation>
    <scope>NUCLEOTIDE SEQUENCE [LARGE SCALE GENOMIC DNA]</scope>
    <source>
        <strain evidence="8 9">G18</strain>
    </source>
</reference>
<dbReference type="PRINTS" id="PR00344">
    <property type="entry name" value="BCTRLSENSOR"/>
</dbReference>
<dbReference type="GO" id="GO:0004673">
    <property type="term" value="F:protein histidine kinase activity"/>
    <property type="evidence" value="ECO:0007669"/>
    <property type="project" value="UniProtKB-EC"/>
</dbReference>
<dbReference type="Pfam" id="PF02518">
    <property type="entry name" value="HATPase_c"/>
    <property type="match status" value="1"/>
</dbReference>
<dbReference type="InterPro" id="IPR052162">
    <property type="entry name" value="Sensor_kinase/Photoreceptor"/>
</dbReference>
<evidence type="ECO:0000256" key="2">
    <source>
        <dbReference type="ARBA" id="ARBA00012438"/>
    </source>
</evidence>
<evidence type="ECO:0000313" key="8">
    <source>
        <dbReference type="EMBL" id="PHQ29709.1"/>
    </source>
</evidence>
<dbReference type="OrthoDB" id="5522855at2"/>
<dbReference type="RefSeq" id="WP_099645549.1">
    <property type="nucleotide sequence ID" value="NZ_KZ319289.1"/>
</dbReference>
<dbReference type="EMBL" id="NQXA01000003">
    <property type="protein sequence ID" value="PHQ29709.1"/>
    <property type="molecule type" value="Genomic_DNA"/>
</dbReference>
<name>A0A2G1VTE8_9FLAO</name>
<evidence type="ECO:0000256" key="1">
    <source>
        <dbReference type="ARBA" id="ARBA00000085"/>
    </source>
</evidence>
<accession>A0A2G1VTE8</accession>
<dbReference type="SUPFAM" id="SSF55785">
    <property type="entry name" value="PYP-like sensor domain (PAS domain)"/>
    <property type="match status" value="1"/>
</dbReference>
<keyword evidence="9" id="KW-1185">Reference proteome</keyword>
<dbReference type="PROSITE" id="PS50113">
    <property type="entry name" value="PAC"/>
    <property type="match status" value="1"/>
</dbReference>
<keyword evidence="3" id="KW-0597">Phosphoprotein</keyword>